<evidence type="ECO:0000256" key="5">
    <source>
        <dbReference type="ARBA" id="ARBA00038292"/>
    </source>
</evidence>
<dbReference type="PANTHER" id="PTHR43278:SF1">
    <property type="entry name" value="IRON-SULFUR FLAVOPROTEIN MJ1083"/>
    <property type="match status" value="1"/>
</dbReference>
<feature type="domain" description="NADPH-dependent FMN reductase-like" evidence="7">
    <location>
        <begin position="1"/>
        <end position="154"/>
    </location>
</feature>
<organism evidence="8 9">
    <name type="scientific">Methanococcus vannielii (strain ATCC 35089 / DSM 1224 / JCM 13029 / OCM 148 / SB)</name>
    <dbReference type="NCBI Taxonomy" id="406327"/>
    <lineage>
        <taxon>Archaea</taxon>
        <taxon>Methanobacteriati</taxon>
        <taxon>Methanobacteriota</taxon>
        <taxon>Methanomada group</taxon>
        <taxon>Methanococci</taxon>
        <taxon>Methanococcales</taxon>
        <taxon>Methanococcaceae</taxon>
        <taxon>Methanococcus</taxon>
    </lineage>
</organism>
<evidence type="ECO:0000256" key="6">
    <source>
        <dbReference type="SAM" id="MobiDB-lite"/>
    </source>
</evidence>
<gene>
    <name evidence="8" type="ordered locus">Mevan_0010</name>
</gene>
<reference evidence="8" key="1">
    <citation type="submission" date="2007-06" db="EMBL/GenBank/DDBJ databases">
        <title>Complete sequence of Methanococcus vannielii SB.</title>
        <authorList>
            <consortium name="US DOE Joint Genome Institute"/>
            <person name="Copeland A."/>
            <person name="Lucas S."/>
            <person name="Lapidus A."/>
            <person name="Barry K."/>
            <person name="Glavina del Rio T."/>
            <person name="Dalin E."/>
            <person name="Tice H."/>
            <person name="Pitluck S."/>
            <person name="Chain P."/>
            <person name="Malfatti S."/>
            <person name="Shin M."/>
            <person name="Vergez L."/>
            <person name="Schmutz J."/>
            <person name="Larimer F."/>
            <person name="Land M."/>
            <person name="Hauser L."/>
            <person name="Kyrpides N."/>
            <person name="Anderson I."/>
            <person name="Sieprawska-Lupa M."/>
            <person name="Whitman W.B."/>
            <person name="Richardson P."/>
        </authorList>
    </citation>
    <scope>NUCLEOTIDE SEQUENCE [LARGE SCALE GENOMIC DNA]</scope>
    <source>
        <strain evidence="8">SB</strain>
    </source>
</reference>
<evidence type="ECO:0000256" key="4">
    <source>
        <dbReference type="ARBA" id="ARBA00022643"/>
    </source>
</evidence>
<dbReference type="EMBL" id="CP000742">
    <property type="protein sequence ID" value="ABR53925.1"/>
    <property type="molecule type" value="Genomic_DNA"/>
</dbReference>
<dbReference type="InterPro" id="IPR051796">
    <property type="entry name" value="ISF_SsuE-like"/>
</dbReference>
<keyword evidence="3" id="KW-0285">Flavoprotein</keyword>
<dbReference type="InterPro" id="IPR005025">
    <property type="entry name" value="FMN_Rdtase-like_dom"/>
</dbReference>
<dbReference type="Proteomes" id="UP000001107">
    <property type="component" value="Chromosome"/>
</dbReference>
<dbReference type="eggNOG" id="arCOG02573">
    <property type="taxonomic scope" value="Archaea"/>
</dbReference>
<comment type="similarity">
    <text evidence="5">Belongs to the SsuE family. Isf subfamily.</text>
</comment>
<dbReference type="HOGENOM" id="CLU_050993_3_0_2"/>
<dbReference type="AlphaFoldDB" id="A6UN53"/>
<evidence type="ECO:0000256" key="2">
    <source>
        <dbReference type="ARBA" id="ARBA00001966"/>
    </source>
</evidence>
<evidence type="ECO:0000313" key="8">
    <source>
        <dbReference type="EMBL" id="ABR53925.1"/>
    </source>
</evidence>
<evidence type="ECO:0000259" key="7">
    <source>
        <dbReference type="Pfam" id="PF03358"/>
    </source>
</evidence>
<name>A6UN53_METVS</name>
<proteinExistence type="inferred from homology"/>
<keyword evidence="9" id="KW-1185">Reference proteome</keyword>
<dbReference type="Pfam" id="PF03358">
    <property type="entry name" value="FMN_red"/>
    <property type="match status" value="1"/>
</dbReference>
<dbReference type="OrthoDB" id="9059at2157"/>
<evidence type="ECO:0000256" key="3">
    <source>
        <dbReference type="ARBA" id="ARBA00022630"/>
    </source>
</evidence>
<dbReference type="Gene3D" id="3.40.50.360">
    <property type="match status" value="1"/>
</dbReference>
<dbReference type="GeneID" id="5325851"/>
<evidence type="ECO:0000313" key="9">
    <source>
        <dbReference type="Proteomes" id="UP000001107"/>
    </source>
</evidence>
<dbReference type="GO" id="GO:0016491">
    <property type="term" value="F:oxidoreductase activity"/>
    <property type="evidence" value="ECO:0007669"/>
    <property type="project" value="InterPro"/>
</dbReference>
<comment type="cofactor">
    <cofactor evidence="1">
        <name>FMN</name>
        <dbReference type="ChEBI" id="CHEBI:58210"/>
    </cofactor>
</comment>
<evidence type="ECO:0000256" key="1">
    <source>
        <dbReference type="ARBA" id="ARBA00001917"/>
    </source>
</evidence>
<comment type="cofactor">
    <cofactor evidence="2">
        <name>[4Fe-4S] cluster</name>
        <dbReference type="ChEBI" id="CHEBI:49883"/>
    </cofactor>
</comment>
<dbReference type="PANTHER" id="PTHR43278">
    <property type="entry name" value="NAD(P)H-DEPENDENT FMN-CONTAINING OXIDOREDUCTASE YWQN-RELATED"/>
    <property type="match status" value="1"/>
</dbReference>
<dbReference type="KEGG" id="mvn:Mevan_0010"/>
<dbReference type="InterPro" id="IPR029039">
    <property type="entry name" value="Flavoprotein-like_sf"/>
</dbReference>
<sequence length="194" mass="20939">MKIVGISGSPRKNGNTSYLVKEALKAAEEKGFKTEFISLSGLELNPCIACDMCKKEDSCIIVDDINEIMEKIEAADGLILGSPVYFGGVSAQTKTIIDRSRPLRSGFKLKYKVAAAISSGASRNGGQETTIRQIHDFFLIQSMIVVGDSEPSAHYGGTGQGKSPEDTKTDAFGIETSRNTGKRVAEVLNMLKRQ</sequence>
<protein>
    <submittedName>
        <fullName evidence="8">NADPH-dependent FMN reductase</fullName>
    </submittedName>
</protein>
<dbReference type="STRING" id="406327.Mevan_0010"/>
<dbReference type="RefSeq" id="WP_011971829.1">
    <property type="nucleotide sequence ID" value="NC_009634.1"/>
</dbReference>
<feature type="region of interest" description="Disordered" evidence="6">
    <location>
        <begin position="151"/>
        <end position="172"/>
    </location>
</feature>
<accession>A6UN53</accession>
<dbReference type="SUPFAM" id="SSF52218">
    <property type="entry name" value="Flavoproteins"/>
    <property type="match status" value="1"/>
</dbReference>
<keyword evidence="4" id="KW-0288">FMN</keyword>